<dbReference type="InterPro" id="IPR040227">
    <property type="entry name" value="Nibrin-rel"/>
</dbReference>
<feature type="region of interest" description="Disordered" evidence="8">
    <location>
        <begin position="453"/>
        <end position="472"/>
    </location>
</feature>
<keyword evidence="4" id="KW-0227">DNA damage</keyword>
<keyword evidence="6" id="KW-0539">Nucleus</keyword>
<protein>
    <recommendedName>
        <fullName evidence="9">FHA domain-containing protein</fullName>
    </recommendedName>
</protein>
<evidence type="ECO:0000256" key="1">
    <source>
        <dbReference type="ARBA" id="ARBA00004123"/>
    </source>
</evidence>
<evidence type="ECO:0000256" key="8">
    <source>
        <dbReference type="SAM" id="MobiDB-lite"/>
    </source>
</evidence>
<sequence>MVWVLRAVEASIVPSTYYFKSAAVFPVGRKDCYITIQSDRAISRLHANLITEAAPRPDSEVETVSDVPRMLLRVKDLSKFGTFVKKESDAKAIALAGQETELREGDVVTFGTNKTSFRVEFIPFFFCVSSLSGSIATQGKENPIVALASLNGAYAVEKWKEGCTHVVVEEGSLVTEMVLAAVASSKPVVQTDWWQTFSAKTSPITELPSCFSFAPTLKYQGRESVLSLKIAMPESRKSLLQGYTFFVGPSHLYENGEYLVRLLEVAGGCVGSISKKSTSNQAVLEQQLVVKPRDGTISQAWMTKEFMMAVANLPCTSEEKLVIAVLTGNVDVTALPLPASPVASVSSDETMEEDGNGEEEDSANMHSSKVPDASDVRYEPQKQALPHTAHTTALEGTRQPIDVSIHVANVPADVETVNRDSGKLTRQQDRVSTATSSQQDGRQFVASGRKICLPTESPHESSPKPSSESRADDICPVVQTDIIFSRLIVVKDKMDQFPWIQTQGSLPNFKRFRKGRAESGNTYSSLVPFAKEPYREADFGREVEEFMREERKRKDAENLADDLFNAERLKRQMAAKPKPRQQGKTFA</sequence>
<evidence type="ECO:0000313" key="10">
    <source>
        <dbReference type="EMBL" id="CAK9277474.1"/>
    </source>
</evidence>
<keyword evidence="5" id="KW-0234">DNA repair</keyword>
<feature type="domain" description="FHA" evidence="9">
    <location>
        <begin position="27"/>
        <end position="111"/>
    </location>
</feature>
<name>A0ABP0XED8_9BRYO</name>
<keyword evidence="3" id="KW-0158">Chromosome</keyword>
<gene>
    <name evidence="10" type="ORF">CSSPJE1EN1_LOCUS22952</name>
</gene>
<dbReference type="SUPFAM" id="SSF52113">
    <property type="entry name" value="BRCT domain"/>
    <property type="match status" value="1"/>
</dbReference>
<evidence type="ECO:0000313" key="11">
    <source>
        <dbReference type="Proteomes" id="UP001497444"/>
    </source>
</evidence>
<evidence type="ECO:0000256" key="6">
    <source>
        <dbReference type="ARBA" id="ARBA00023242"/>
    </source>
</evidence>
<dbReference type="InterPro" id="IPR000253">
    <property type="entry name" value="FHA_dom"/>
</dbReference>
<dbReference type="EMBL" id="OZ020103">
    <property type="protein sequence ID" value="CAK9277474.1"/>
    <property type="molecule type" value="Genomic_DNA"/>
</dbReference>
<feature type="compositionally biased region" description="Acidic residues" evidence="8">
    <location>
        <begin position="349"/>
        <end position="362"/>
    </location>
</feature>
<dbReference type="Proteomes" id="UP001497444">
    <property type="component" value="Chromosome 8"/>
</dbReference>
<feature type="compositionally biased region" description="Basic and acidic residues" evidence="8">
    <location>
        <begin position="457"/>
        <end position="472"/>
    </location>
</feature>
<organism evidence="10 11">
    <name type="scientific">Sphagnum jensenii</name>
    <dbReference type="NCBI Taxonomy" id="128206"/>
    <lineage>
        <taxon>Eukaryota</taxon>
        <taxon>Viridiplantae</taxon>
        <taxon>Streptophyta</taxon>
        <taxon>Embryophyta</taxon>
        <taxon>Bryophyta</taxon>
        <taxon>Sphagnophytina</taxon>
        <taxon>Sphagnopsida</taxon>
        <taxon>Sphagnales</taxon>
        <taxon>Sphagnaceae</taxon>
        <taxon>Sphagnum</taxon>
    </lineage>
</organism>
<dbReference type="PANTHER" id="PTHR12162:SF0">
    <property type="entry name" value="NIBRIN"/>
    <property type="match status" value="1"/>
</dbReference>
<keyword evidence="11" id="KW-1185">Reference proteome</keyword>
<dbReference type="Gene3D" id="3.40.50.10190">
    <property type="entry name" value="BRCT domain"/>
    <property type="match status" value="1"/>
</dbReference>
<dbReference type="Pfam" id="PF00498">
    <property type="entry name" value="FHA"/>
    <property type="match status" value="1"/>
</dbReference>
<comment type="similarity">
    <text evidence="7">Belongs to the Nibrin family.</text>
</comment>
<reference evidence="10" key="1">
    <citation type="submission" date="2024-02" db="EMBL/GenBank/DDBJ databases">
        <authorList>
            <consortium name="ELIXIR-Norway"/>
            <consortium name="Elixir Norway"/>
        </authorList>
    </citation>
    <scope>NUCLEOTIDE SEQUENCE</scope>
</reference>
<feature type="region of interest" description="Disordered" evidence="8">
    <location>
        <begin position="414"/>
        <end position="444"/>
    </location>
</feature>
<dbReference type="CDD" id="cd22667">
    <property type="entry name" value="FHA_NBN"/>
    <property type="match status" value="1"/>
</dbReference>
<evidence type="ECO:0000256" key="2">
    <source>
        <dbReference type="ARBA" id="ARBA00004286"/>
    </source>
</evidence>
<proteinExistence type="inferred from homology"/>
<comment type="subcellular location">
    <subcellularLocation>
        <location evidence="2">Chromosome</location>
    </subcellularLocation>
    <subcellularLocation>
        <location evidence="1">Nucleus</location>
    </subcellularLocation>
</comment>
<dbReference type="SUPFAM" id="SSF49879">
    <property type="entry name" value="SMAD/FHA domain"/>
    <property type="match status" value="1"/>
</dbReference>
<dbReference type="InterPro" id="IPR008984">
    <property type="entry name" value="SMAD_FHA_dom_sf"/>
</dbReference>
<accession>A0ABP0XED8</accession>
<evidence type="ECO:0000256" key="5">
    <source>
        <dbReference type="ARBA" id="ARBA00023204"/>
    </source>
</evidence>
<evidence type="ECO:0000256" key="7">
    <source>
        <dbReference type="ARBA" id="ARBA00044757"/>
    </source>
</evidence>
<dbReference type="Gene3D" id="2.60.200.20">
    <property type="match status" value="1"/>
</dbReference>
<evidence type="ECO:0000256" key="3">
    <source>
        <dbReference type="ARBA" id="ARBA00022454"/>
    </source>
</evidence>
<evidence type="ECO:0000256" key="4">
    <source>
        <dbReference type="ARBA" id="ARBA00022763"/>
    </source>
</evidence>
<dbReference type="InterPro" id="IPR036420">
    <property type="entry name" value="BRCT_dom_sf"/>
</dbReference>
<dbReference type="PANTHER" id="PTHR12162">
    <property type="entry name" value="NIBRIN-RELATED"/>
    <property type="match status" value="1"/>
</dbReference>
<feature type="region of interest" description="Disordered" evidence="8">
    <location>
        <begin position="340"/>
        <end position="372"/>
    </location>
</feature>
<feature type="compositionally biased region" description="Polar residues" evidence="8">
    <location>
        <begin position="430"/>
        <end position="441"/>
    </location>
</feature>
<evidence type="ECO:0000259" key="9">
    <source>
        <dbReference type="Pfam" id="PF00498"/>
    </source>
</evidence>
<feature type="compositionally biased region" description="Basic and acidic residues" evidence="8">
    <location>
        <begin position="416"/>
        <end position="429"/>
    </location>
</feature>